<dbReference type="OrthoDB" id="10268090at2759"/>
<feature type="domain" description="Saccharopine dehydrogenase NADP binding" evidence="2">
    <location>
        <begin position="11"/>
        <end position="138"/>
    </location>
</feature>
<accession>A0A0D2ENR9</accession>
<dbReference type="GO" id="GO:0005739">
    <property type="term" value="C:mitochondrion"/>
    <property type="evidence" value="ECO:0007669"/>
    <property type="project" value="TreeGrafter"/>
</dbReference>
<dbReference type="InterPro" id="IPR051276">
    <property type="entry name" value="Saccharopine_DH-like_oxidrdct"/>
</dbReference>
<dbReference type="InterPro" id="IPR005097">
    <property type="entry name" value="Sacchrp_dh_NADP-bd"/>
</dbReference>
<proteinExistence type="inferred from homology"/>
<dbReference type="GO" id="GO:0005886">
    <property type="term" value="C:plasma membrane"/>
    <property type="evidence" value="ECO:0007669"/>
    <property type="project" value="TreeGrafter"/>
</dbReference>
<sequence length="413" mass="45501">MSPASRKYDLVVLGATGYTGQLTAEYIQKNIATDLRWAIAGRNGSRLSQLARDLKELNADRIQPGIEVVEVNAEDLQQLAEQTRVLISTIGPFSKYGEPVVEACVKSTTHYFDICGETPFTFDMLHKYHDLAKKRGVVLAPHSGVDSVPADILTYLCVQKIRETYGVGVRESVNVLHELGGGPSAGSLATMIALIEVYPSRFTARALEPHALSPIPPPKSTRRVSLLDRMLGSRDIPPFGVVTDFPQAECDIGIVHRSWGLHEQGKYYGDNFRFFEYQLVGSRLKAFLMHYTVSLIRTALRVFAPFRWLVKKILPPAGGGPPKSEFHNYRVAFKTVATADCETVHKVMASLNYKGSPYYLTGVLVVQAALTLLQGGETLGKSLSGMVTPSTWGMELVNRMKKAGIELEVSLLD</sequence>
<dbReference type="Pfam" id="PF03435">
    <property type="entry name" value="Sacchrp_dh_NADP"/>
    <property type="match status" value="1"/>
</dbReference>
<dbReference type="AlphaFoldDB" id="A0A0D2ENR9"/>
<gene>
    <name evidence="3" type="ORF">PV05_05065</name>
</gene>
<dbReference type="InterPro" id="IPR036291">
    <property type="entry name" value="NAD(P)-bd_dom_sf"/>
</dbReference>
<evidence type="ECO:0000259" key="2">
    <source>
        <dbReference type="Pfam" id="PF03435"/>
    </source>
</evidence>
<dbReference type="GO" id="GO:0009247">
    <property type="term" value="P:glycolipid biosynthetic process"/>
    <property type="evidence" value="ECO:0007669"/>
    <property type="project" value="TreeGrafter"/>
</dbReference>
<protein>
    <recommendedName>
        <fullName evidence="2">Saccharopine dehydrogenase NADP binding domain-containing protein</fullName>
    </recommendedName>
</protein>
<dbReference type="SUPFAM" id="SSF51735">
    <property type="entry name" value="NAD(P)-binding Rossmann-fold domains"/>
    <property type="match status" value="1"/>
</dbReference>
<organism evidence="3 4">
    <name type="scientific">Exophiala xenobiotica</name>
    <dbReference type="NCBI Taxonomy" id="348802"/>
    <lineage>
        <taxon>Eukaryota</taxon>
        <taxon>Fungi</taxon>
        <taxon>Dikarya</taxon>
        <taxon>Ascomycota</taxon>
        <taxon>Pezizomycotina</taxon>
        <taxon>Eurotiomycetes</taxon>
        <taxon>Chaetothyriomycetidae</taxon>
        <taxon>Chaetothyriales</taxon>
        <taxon>Herpotrichiellaceae</taxon>
        <taxon>Exophiala</taxon>
    </lineage>
</organism>
<dbReference type="RefSeq" id="XP_013316984.1">
    <property type="nucleotide sequence ID" value="XM_013461530.1"/>
</dbReference>
<evidence type="ECO:0000313" key="3">
    <source>
        <dbReference type="EMBL" id="KIW56400.1"/>
    </source>
</evidence>
<keyword evidence="4" id="KW-1185">Reference proteome</keyword>
<dbReference type="Gene3D" id="3.40.50.720">
    <property type="entry name" value="NAD(P)-binding Rossmann-like Domain"/>
    <property type="match status" value="1"/>
</dbReference>
<name>A0A0D2ENR9_9EURO</name>
<dbReference type="PANTHER" id="PTHR12286">
    <property type="entry name" value="SACCHAROPINE DEHYDROGENASE-LIKE OXIDOREDUCTASE"/>
    <property type="match status" value="1"/>
</dbReference>
<evidence type="ECO:0000313" key="4">
    <source>
        <dbReference type="Proteomes" id="UP000054342"/>
    </source>
</evidence>
<evidence type="ECO:0000256" key="1">
    <source>
        <dbReference type="ARBA" id="ARBA00038048"/>
    </source>
</evidence>
<dbReference type="Proteomes" id="UP000054342">
    <property type="component" value="Unassembled WGS sequence"/>
</dbReference>
<comment type="similarity">
    <text evidence="1">Belongs to the saccharopine dehydrogenase family.</text>
</comment>
<dbReference type="HOGENOM" id="CLU_031002_0_1_1"/>
<dbReference type="GeneID" id="25326973"/>
<dbReference type="EMBL" id="KN847319">
    <property type="protein sequence ID" value="KIW56400.1"/>
    <property type="molecule type" value="Genomic_DNA"/>
</dbReference>
<reference evidence="3 4" key="1">
    <citation type="submission" date="2015-01" db="EMBL/GenBank/DDBJ databases">
        <title>The Genome Sequence of Exophiala xenobiotica CBS118157.</title>
        <authorList>
            <consortium name="The Broad Institute Genomics Platform"/>
            <person name="Cuomo C."/>
            <person name="de Hoog S."/>
            <person name="Gorbushina A."/>
            <person name="Stielow B."/>
            <person name="Teixiera M."/>
            <person name="Abouelleil A."/>
            <person name="Chapman S.B."/>
            <person name="Priest M."/>
            <person name="Young S.K."/>
            <person name="Wortman J."/>
            <person name="Nusbaum C."/>
            <person name="Birren B."/>
        </authorList>
    </citation>
    <scope>NUCLEOTIDE SEQUENCE [LARGE SCALE GENOMIC DNA]</scope>
    <source>
        <strain evidence="3 4">CBS 118157</strain>
    </source>
</reference>
<dbReference type="PANTHER" id="PTHR12286:SF5">
    <property type="entry name" value="SACCHAROPINE DEHYDROGENASE-LIKE OXIDOREDUCTASE"/>
    <property type="match status" value="1"/>
</dbReference>
<dbReference type="GO" id="GO:0005811">
    <property type="term" value="C:lipid droplet"/>
    <property type="evidence" value="ECO:0007669"/>
    <property type="project" value="TreeGrafter"/>
</dbReference>